<sequence>MLLLLLLLLLLPLLLLLLLIYRVPFRSGGHGGEKPEGRRTWMCAVRGRGRMPLPRIPVMDADL</sequence>
<gene>
    <name evidence="1" type="ORF">JR064_03680</name>
</gene>
<comment type="caution">
    <text evidence="1">The sequence shown here is derived from an EMBL/GenBank/DDBJ whole genome shotgun (WGS) entry which is preliminary data.</text>
</comment>
<evidence type="ECO:0000313" key="1">
    <source>
        <dbReference type="EMBL" id="MBN6101264.1"/>
    </source>
</evidence>
<evidence type="ECO:0000313" key="2">
    <source>
        <dbReference type="Proteomes" id="UP000695802"/>
    </source>
</evidence>
<name>A0ABS3AZJ9_9XANT</name>
<dbReference type="EMBL" id="JAFIWB010000002">
    <property type="protein sequence ID" value="MBN6101264.1"/>
    <property type="molecule type" value="Genomic_DNA"/>
</dbReference>
<reference evidence="1 2" key="1">
    <citation type="submission" date="2021-02" db="EMBL/GenBank/DDBJ databases">
        <title>Taxonomically Unique Crown Gall-Associated Xanthomonas Stains Have Deficiency in Virulence Repertories.</title>
        <authorList>
            <person name="Mafakheri H."/>
            <person name="Taghavi S.M."/>
            <person name="Dimkic I."/>
            <person name="Nemanja K."/>
            <person name="Osdaghi E."/>
        </authorList>
    </citation>
    <scope>NUCLEOTIDE SEQUENCE [LARGE SCALE GENOMIC DNA]</scope>
    <source>
        <strain evidence="1 2">FX4</strain>
    </source>
</reference>
<protein>
    <recommendedName>
        <fullName evidence="3">Secreted peptide</fullName>
    </recommendedName>
</protein>
<proteinExistence type="predicted"/>
<dbReference type="Proteomes" id="UP000695802">
    <property type="component" value="Unassembled WGS sequence"/>
</dbReference>
<keyword evidence="2" id="KW-1185">Reference proteome</keyword>
<organism evidence="1 2">
    <name type="scientific">Xanthomonas bonasiae</name>
    <dbReference type="NCBI Taxonomy" id="2810351"/>
    <lineage>
        <taxon>Bacteria</taxon>
        <taxon>Pseudomonadati</taxon>
        <taxon>Pseudomonadota</taxon>
        <taxon>Gammaproteobacteria</taxon>
        <taxon>Lysobacterales</taxon>
        <taxon>Lysobacteraceae</taxon>
        <taxon>Xanthomonas</taxon>
    </lineage>
</organism>
<evidence type="ECO:0008006" key="3">
    <source>
        <dbReference type="Google" id="ProtNLM"/>
    </source>
</evidence>
<accession>A0ABS3AZJ9</accession>